<dbReference type="InterPro" id="IPR033130">
    <property type="entry name" value="RNase_T2_His_AS_2"/>
</dbReference>
<feature type="signal peptide" evidence="4">
    <location>
        <begin position="1"/>
        <end position="22"/>
    </location>
</feature>
<feature type="chain" id="PRO_5035456108" evidence="4">
    <location>
        <begin position="23"/>
        <end position="273"/>
    </location>
</feature>
<dbReference type="PROSITE" id="PS00530">
    <property type="entry name" value="RNASE_T2_1"/>
    <property type="match status" value="1"/>
</dbReference>
<name>A0A8C7RS91_ONCMY</name>
<evidence type="ECO:0000313" key="5">
    <source>
        <dbReference type="Ensembl" id="ENSOMYP00000056155.2"/>
    </source>
</evidence>
<dbReference type="SUPFAM" id="SSF55895">
    <property type="entry name" value="Ribonuclease Rh-like"/>
    <property type="match status" value="1"/>
</dbReference>
<keyword evidence="6" id="KW-1185">Reference proteome</keyword>
<dbReference type="GO" id="GO:0006401">
    <property type="term" value="P:RNA catabolic process"/>
    <property type="evidence" value="ECO:0007669"/>
    <property type="project" value="TreeGrafter"/>
</dbReference>
<dbReference type="InterPro" id="IPR018188">
    <property type="entry name" value="RNase_T2_His_AS_1"/>
</dbReference>
<dbReference type="KEGG" id="omy:110503620"/>
<evidence type="ECO:0000256" key="3">
    <source>
        <dbReference type="RuleBase" id="RU004328"/>
    </source>
</evidence>
<dbReference type="GeneID" id="110503620"/>
<evidence type="ECO:0000256" key="4">
    <source>
        <dbReference type="SAM" id="SignalP"/>
    </source>
</evidence>
<dbReference type="GO" id="GO:0033897">
    <property type="term" value="F:ribonuclease T2 activity"/>
    <property type="evidence" value="ECO:0007669"/>
    <property type="project" value="InterPro"/>
</dbReference>
<dbReference type="PANTHER" id="PTHR11240:SF85">
    <property type="entry name" value="RIBONUCLEASE T2"/>
    <property type="match status" value="1"/>
</dbReference>
<reference evidence="5" key="3">
    <citation type="submission" date="2025-09" db="UniProtKB">
        <authorList>
            <consortium name="Ensembl"/>
        </authorList>
    </citation>
    <scope>IDENTIFICATION</scope>
</reference>
<dbReference type="CTD" id="553485"/>
<reference evidence="5" key="1">
    <citation type="submission" date="2020-07" db="EMBL/GenBank/DDBJ databases">
        <title>A long reads based de novo assembly of the rainbow trout Arlee double haploid line genome.</title>
        <authorList>
            <person name="Gao G."/>
            <person name="Palti Y."/>
        </authorList>
    </citation>
    <scope>NUCLEOTIDE SEQUENCE [LARGE SCALE GENOMIC DNA]</scope>
</reference>
<keyword evidence="4" id="KW-0732">Signal</keyword>
<dbReference type="Gene3D" id="3.90.730.10">
    <property type="entry name" value="Ribonuclease T2-like"/>
    <property type="match status" value="1"/>
</dbReference>
<protein>
    <submittedName>
        <fullName evidence="5">Ribonuclease T2, like</fullName>
    </submittedName>
</protein>
<dbReference type="RefSeq" id="XP_021437727.2">
    <property type="nucleotide sequence ID" value="XM_021582052.2"/>
</dbReference>
<sequence length="273" mass="31048">MISHSLSLTSIDMLSPVLLVVALLTVLTVTMESDHWTADQQEKFCTWQCLKFTLQWPGSFCLGLKNSSQCRIPPNIQTWTIHGLWPSKAHTCCSCWPIFHSDLKELDPELSQLWPSLLKTQSSFLFWKDEWIKHGSCAACVEGMNSPLRYFQICLKLRGRFDIDRALEDAGIKPSCNQSYPYDKVNHALAPVIGDDPDVQIQCINDEKGREVLVQVKIPLSQNLTLGCHQKEDQGAEPEPPQLWHTFPGHPCPQDSTVFYFPINHDHPHQPCD</sequence>
<dbReference type="GO" id="GO:0003723">
    <property type="term" value="F:RNA binding"/>
    <property type="evidence" value="ECO:0007669"/>
    <property type="project" value="InterPro"/>
</dbReference>
<dbReference type="OrthoDB" id="435754at2759"/>
<dbReference type="PROSITE" id="PS00531">
    <property type="entry name" value="RNASE_T2_2"/>
    <property type="match status" value="1"/>
</dbReference>
<comment type="subcellular location">
    <subcellularLocation>
        <location evidence="1">Lysosome lumen</location>
    </subcellularLocation>
</comment>
<reference evidence="5" key="2">
    <citation type="submission" date="2025-08" db="UniProtKB">
        <authorList>
            <consortium name="Ensembl"/>
        </authorList>
    </citation>
    <scope>IDENTIFICATION</scope>
</reference>
<organism evidence="5 6">
    <name type="scientific">Oncorhynchus mykiss</name>
    <name type="common">Rainbow trout</name>
    <name type="synonym">Salmo gairdneri</name>
    <dbReference type="NCBI Taxonomy" id="8022"/>
    <lineage>
        <taxon>Eukaryota</taxon>
        <taxon>Metazoa</taxon>
        <taxon>Chordata</taxon>
        <taxon>Craniata</taxon>
        <taxon>Vertebrata</taxon>
        <taxon>Euteleostomi</taxon>
        <taxon>Actinopterygii</taxon>
        <taxon>Neopterygii</taxon>
        <taxon>Teleostei</taxon>
        <taxon>Protacanthopterygii</taxon>
        <taxon>Salmoniformes</taxon>
        <taxon>Salmonidae</taxon>
        <taxon>Salmoninae</taxon>
        <taxon>Oncorhynchus</taxon>
    </lineage>
</organism>
<dbReference type="InterPro" id="IPR036430">
    <property type="entry name" value="RNase_T2-like_sf"/>
</dbReference>
<proteinExistence type="inferred from homology"/>
<dbReference type="InterPro" id="IPR001568">
    <property type="entry name" value="RNase_T2-like"/>
</dbReference>
<dbReference type="GO" id="GO:0005576">
    <property type="term" value="C:extracellular region"/>
    <property type="evidence" value="ECO:0007669"/>
    <property type="project" value="TreeGrafter"/>
</dbReference>
<accession>A0A8C7RS91</accession>
<comment type="similarity">
    <text evidence="2 3">Belongs to the RNase T2 family.</text>
</comment>
<evidence type="ECO:0000256" key="2">
    <source>
        <dbReference type="ARBA" id="ARBA00007469"/>
    </source>
</evidence>
<gene>
    <name evidence="5" type="primary">rnaset2l</name>
</gene>
<dbReference type="GeneTree" id="ENSGT00640000091563"/>
<dbReference type="Pfam" id="PF00445">
    <property type="entry name" value="Ribonuclease_T2"/>
    <property type="match status" value="1"/>
</dbReference>
<evidence type="ECO:0000256" key="1">
    <source>
        <dbReference type="ARBA" id="ARBA00004227"/>
    </source>
</evidence>
<dbReference type="GO" id="GO:0043202">
    <property type="term" value="C:lysosomal lumen"/>
    <property type="evidence" value="ECO:0007669"/>
    <property type="project" value="UniProtKB-SubCell"/>
</dbReference>
<dbReference type="PANTHER" id="PTHR11240">
    <property type="entry name" value="RIBONUCLEASE T2"/>
    <property type="match status" value="1"/>
</dbReference>
<dbReference type="AlphaFoldDB" id="A0A8C7RS91"/>
<dbReference type="Proteomes" id="UP000694395">
    <property type="component" value="Chromosome 24"/>
</dbReference>
<dbReference type="Ensembl" id="ENSOMYT00000061138.2">
    <property type="protein sequence ID" value="ENSOMYP00000056155.2"/>
    <property type="gene ID" value="ENSOMYG00000025897.2"/>
</dbReference>
<evidence type="ECO:0000313" key="6">
    <source>
        <dbReference type="Proteomes" id="UP000694395"/>
    </source>
</evidence>